<accession>A0A2H0DZP2</accession>
<dbReference type="SUPFAM" id="SSF81301">
    <property type="entry name" value="Nucleotidyltransferase"/>
    <property type="match status" value="1"/>
</dbReference>
<dbReference type="Gene3D" id="3.30.460.10">
    <property type="entry name" value="Beta Polymerase, domain 2"/>
    <property type="match status" value="1"/>
</dbReference>
<dbReference type="PANTHER" id="PTHR43852:SF3">
    <property type="entry name" value="NUCLEOTIDYLTRANSFERASE"/>
    <property type="match status" value="1"/>
</dbReference>
<reference evidence="2 3" key="1">
    <citation type="submission" date="2017-09" db="EMBL/GenBank/DDBJ databases">
        <title>Depth-based differentiation of microbial function through sediment-hosted aquifers and enrichment of novel symbionts in the deep terrestrial subsurface.</title>
        <authorList>
            <person name="Probst A.J."/>
            <person name="Ladd B."/>
            <person name="Jarett J.K."/>
            <person name="Geller-Mcgrath D.E."/>
            <person name="Sieber C.M."/>
            <person name="Emerson J.B."/>
            <person name="Anantharaman K."/>
            <person name="Thomas B.C."/>
            <person name="Malmstrom R."/>
            <person name="Stieglmeier M."/>
            <person name="Klingl A."/>
            <person name="Woyke T."/>
            <person name="Ryan C.M."/>
            <person name="Banfield J.F."/>
        </authorList>
    </citation>
    <scope>NUCLEOTIDE SEQUENCE [LARGE SCALE GENOMIC DNA]</scope>
    <source>
        <strain evidence="2">CG22_combo_CG10-13_8_21_14_all_01_47_9</strain>
    </source>
</reference>
<dbReference type="CDD" id="cd05403">
    <property type="entry name" value="NT_KNTase_like"/>
    <property type="match status" value="1"/>
</dbReference>
<protein>
    <recommendedName>
        <fullName evidence="1">Polymerase beta nucleotidyltransferase domain-containing protein</fullName>
    </recommendedName>
</protein>
<feature type="domain" description="Polymerase beta nucleotidyltransferase" evidence="1">
    <location>
        <begin position="15"/>
        <end position="109"/>
    </location>
</feature>
<evidence type="ECO:0000259" key="1">
    <source>
        <dbReference type="Pfam" id="PF18765"/>
    </source>
</evidence>
<dbReference type="InterPro" id="IPR041633">
    <property type="entry name" value="Polbeta"/>
</dbReference>
<dbReference type="Pfam" id="PF18765">
    <property type="entry name" value="Polbeta"/>
    <property type="match status" value="1"/>
</dbReference>
<comment type="caution">
    <text evidence="2">The sequence shown here is derived from an EMBL/GenBank/DDBJ whole genome shotgun (WGS) entry which is preliminary data.</text>
</comment>
<dbReference type="PANTHER" id="PTHR43852">
    <property type="entry name" value="NUCLEOTIDYLTRANSFERASE"/>
    <property type="match status" value="1"/>
</dbReference>
<dbReference type="EMBL" id="PCTU01000118">
    <property type="protein sequence ID" value="PIP87654.1"/>
    <property type="molecule type" value="Genomic_DNA"/>
</dbReference>
<evidence type="ECO:0000313" key="3">
    <source>
        <dbReference type="Proteomes" id="UP000229981"/>
    </source>
</evidence>
<dbReference type="AlphaFoldDB" id="A0A2H0DZP2"/>
<proteinExistence type="predicted"/>
<dbReference type="InterPro" id="IPR052930">
    <property type="entry name" value="TA_antitoxin_MntA"/>
</dbReference>
<evidence type="ECO:0000313" key="2">
    <source>
        <dbReference type="EMBL" id="PIP87654.1"/>
    </source>
</evidence>
<sequence>MLYNLIMKLTLIQKKQIAAFFRNRPEVAGVYLYGSQAKQTAGNLSDIDLGVILTQKTKTDYLDLQLEYIGAVSEIVTEDLAADIKILDKNQPLIYQAEVINHGQLIVNNRPDEVKEFIRRVSLLYPDFYPVLQHYFAQMNERLEKGTYGLGS</sequence>
<gene>
    <name evidence="2" type="ORF">COW80_04605</name>
</gene>
<dbReference type="Proteomes" id="UP000229981">
    <property type="component" value="Unassembled WGS sequence"/>
</dbReference>
<dbReference type="InterPro" id="IPR043519">
    <property type="entry name" value="NT_sf"/>
</dbReference>
<organism evidence="2 3">
    <name type="scientific">Candidatus Beckwithbacteria bacterium CG22_combo_CG10-13_8_21_14_all_01_47_9</name>
    <dbReference type="NCBI Taxonomy" id="1974496"/>
    <lineage>
        <taxon>Bacteria</taxon>
        <taxon>Candidatus Beckwithiibacteriota</taxon>
    </lineage>
</organism>
<name>A0A2H0DZP2_9BACT</name>